<dbReference type="SUPFAM" id="SSF47459">
    <property type="entry name" value="HLH, helix-loop-helix DNA-binding domain"/>
    <property type="match status" value="1"/>
</dbReference>
<evidence type="ECO:0000256" key="1">
    <source>
        <dbReference type="ARBA" id="ARBA00023015"/>
    </source>
</evidence>
<feature type="region of interest" description="Disordered" evidence="4">
    <location>
        <begin position="183"/>
        <end position="206"/>
    </location>
</feature>
<dbReference type="PROSITE" id="PS50888">
    <property type="entry name" value="BHLH"/>
    <property type="match status" value="1"/>
</dbReference>
<dbReference type="GO" id="GO:0046983">
    <property type="term" value="F:protein dimerization activity"/>
    <property type="evidence" value="ECO:0007669"/>
    <property type="project" value="InterPro"/>
</dbReference>
<evidence type="ECO:0000256" key="4">
    <source>
        <dbReference type="SAM" id="MobiDB-lite"/>
    </source>
</evidence>
<dbReference type="PANTHER" id="PTHR46834:SF1">
    <property type="entry name" value="TRANSCRIPTION FACTOR BHLH10"/>
    <property type="match status" value="1"/>
</dbReference>
<dbReference type="EMBL" id="CM026431">
    <property type="protein sequence ID" value="KAG0559841.1"/>
    <property type="molecule type" value="Genomic_DNA"/>
</dbReference>
<evidence type="ECO:0000313" key="7">
    <source>
        <dbReference type="Proteomes" id="UP000822688"/>
    </source>
</evidence>
<comment type="caution">
    <text evidence="6">The sequence shown here is derived from an EMBL/GenBank/DDBJ whole genome shotgun (WGS) entry which is preliminary data.</text>
</comment>
<proteinExistence type="predicted"/>
<organism evidence="6 7">
    <name type="scientific">Ceratodon purpureus</name>
    <name type="common">Fire moss</name>
    <name type="synonym">Dicranum purpureum</name>
    <dbReference type="NCBI Taxonomy" id="3225"/>
    <lineage>
        <taxon>Eukaryota</taxon>
        <taxon>Viridiplantae</taxon>
        <taxon>Streptophyta</taxon>
        <taxon>Embryophyta</taxon>
        <taxon>Bryophyta</taxon>
        <taxon>Bryophytina</taxon>
        <taxon>Bryopsida</taxon>
        <taxon>Dicranidae</taxon>
        <taxon>Pseudoditrichales</taxon>
        <taxon>Ditrichaceae</taxon>
        <taxon>Ceratodon</taxon>
    </lineage>
</organism>
<keyword evidence="2" id="KW-0804">Transcription</keyword>
<feature type="compositionally biased region" description="Polar residues" evidence="4">
    <location>
        <begin position="256"/>
        <end position="266"/>
    </location>
</feature>
<protein>
    <recommendedName>
        <fullName evidence="5">BHLH domain-containing protein</fullName>
    </recommendedName>
</protein>
<dbReference type="PANTHER" id="PTHR46834">
    <property type="entry name" value="TRANSCRIPTION FACTOR BHLH91"/>
    <property type="match status" value="1"/>
</dbReference>
<dbReference type="CDD" id="cd18918">
    <property type="entry name" value="bHLH_AtMYC1_like"/>
    <property type="match status" value="1"/>
</dbReference>
<feature type="region of interest" description="Disordered" evidence="4">
    <location>
        <begin position="247"/>
        <end position="266"/>
    </location>
</feature>
<reference evidence="6" key="1">
    <citation type="submission" date="2020-06" db="EMBL/GenBank/DDBJ databases">
        <title>WGS assembly of Ceratodon purpureus strain R40.</title>
        <authorList>
            <person name="Carey S.B."/>
            <person name="Jenkins J."/>
            <person name="Shu S."/>
            <person name="Lovell J.T."/>
            <person name="Sreedasyam A."/>
            <person name="Maumus F."/>
            <person name="Tiley G.P."/>
            <person name="Fernandez-Pozo N."/>
            <person name="Barry K."/>
            <person name="Chen C."/>
            <person name="Wang M."/>
            <person name="Lipzen A."/>
            <person name="Daum C."/>
            <person name="Saski C.A."/>
            <person name="Payton A.C."/>
            <person name="Mcbreen J.C."/>
            <person name="Conrad R.E."/>
            <person name="Kollar L.M."/>
            <person name="Olsson S."/>
            <person name="Huttunen S."/>
            <person name="Landis J.B."/>
            <person name="Wickett N.J."/>
            <person name="Johnson M.G."/>
            <person name="Rensing S.A."/>
            <person name="Grimwood J."/>
            <person name="Schmutz J."/>
            <person name="Mcdaniel S.F."/>
        </authorList>
    </citation>
    <scope>NUCLEOTIDE SEQUENCE</scope>
    <source>
        <strain evidence="6">R40</strain>
    </source>
</reference>
<dbReference type="InterPro" id="IPR036638">
    <property type="entry name" value="HLH_DNA-bd_sf"/>
</dbReference>
<dbReference type="Gene3D" id="4.10.280.10">
    <property type="entry name" value="Helix-loop-helix DNA-binding domain"/>
    <property type="match status" value="1"/>
</dbReference>
<dbReference type="Proteomes" id="UP000822688">
    <property type="component" value="Chromosome 10"/>
</dbReference>
<feature type="compositionally biased region" description="Polar residues" evidence="4">
    <location>
        <begin position="499"/>
        <end position="509"/>
    </location>
</feature>
<feature type="region of interest" description="Disordered" evidence="4">
    <location>
        <begin position="475"/>
        <end position="509"/>
    </location>
</feature>
<dbReference type="SMART" id="SM00353">
    <property type="entry name" value="HLH"/>
    <property type="match status" value="1"/>
</dbReference>
<keyword evidence="7" id="KW-1185">Reference proteome</keyword>
<feature type="domain" description="BHLH" evidence="5">
    <location>
        <begin position="408"/>
        <end position="457"/>
    </location>
</feature>
<gene>
    <name evidence="6" type="ORF">KC19_10G133100</name>
</gene>
<evidence type="ECO:0000313" key="6">
    <source>
        <dbReference type="EMBL" id="KAG0559841.1"/>
    </source>
</evidence>
<dbReference type="InterPro" id="IPR011598">
    <property type="entry name" value="bHLH_dom"/>
</dbReference>
<dbReference type="AlphaFoldDB" id="A0A8T0GK25"/>
<dbReference type="InterPro" id="IPR045896">
    <property type="entry name" value="MYC1-like_bHLH"/>
</dbReference>
<sequence length="622" mass="67851">MVWLQPSASCESGSLASDQTRSHVSNFTRKFARLSGKPTSWNFLLNHDQLQVCKEVRWQYPAITVLSTNMHRYNSTNNNTNNMTFSDTGYFGGQEGFTMDTDTGHDGQPGRNMQTTSSLMANFPASNLDRVLDPSAGFPGLGELPSGGIDSTVENNLTGTFTGDLNASAYDVADDHSQLLQEMLQQQSQSQSGQCTQTPPQGGASATAWEDSLHVLQEMLLMQQQQQAQQIYQTQAEQVFSHTYSMSGANDHHRSGNTNSGAPSYSQLKTTSFPGESELLSLLQLPRTSSVSLPSFTATNRGKGPLYSNSTIAGPVNTGEFFESRLGLSHGTLHHPNLGASQTAANFFHSLPRGDLTGNNNSSNSLLSRQAPILLDLDQDRDDADGKASTSPFGLKRGDHSLGKGGEPRGVNHFATERQRREFLNEKYQTLRSLVPNPTKADRASIVADAIDYVKELKRTVQELQLLVQEKRRAAGGLSGRKRSHRSLELADGSGLPGESTTDSASNSQSFIQKGNDAFTVDGSHLRSSWLQRTSQNGTQVDVRIVHDEVTIKLTQRRRKNCLLDVFGVLVELHLDLLQASGASIGEHDVFLFNTKILEGSSTFAGYIAAKVLDAVDHRPLM</sequence>
<keyword evidence="3" id="KW-0539">Nucleus</keyword>
<evidence type="ECO:0000256" key="2">
    <source>
        <dbReference type="ARBA" id="ARBA00023163"/>
    </source>
</evidence>
<feature type="region of interest" description="Disordered" evidence="4">
    <location>
        <begin position="380"/>
        <end position="411"/>
    </location>
</feature>
<feature type="compositionally biased region" description="Low complexity" evidence="4">
    <location>
        <begin position="183"/>
        <end position="203"/>
    </location>
</feature>
<accession>A0A8T0GK25</accession>
<dbReference type="InterPro" id="IPR045895">
    <property type="entry name" value="bHLH91-like"/>
</dbReference>
<name>A0A8T0GK25_CERPU</name>
<evidence type="ECO:0000259" key="5">
    <source>
        <dbReference type="PROSITE" id="PS50888"/>
    </source>
</evidence>
<evidence type="ECO:0000256" key="3">
    <source>
        <dbReference type="ARBA" id="ARBA00023242"/>
    </source>
</evidence>
<dbReference type="Pfam" id="PF00010">
    <property type="entry name" value="HLH"/>
    <property type="match status" value="1"/>
</dbReference>
<keyword evidence="1" id="KW-0805">Transcription regulation</keyword>
<dbReference type="GO" id="GO:0006355">
    <property type="term" value="P:regulation of DNA-templated transcription"/>
    <property type="evidence" value="ECO:0007669"/>
    <property type="project" value="InterPro"/>
</dbReference>